<protein>
    <submittedName>
        <fullName evidence="2">GDSL esterase/lipase</fullName>
    </submittedName>
</protein>
<reference evidence="2" key="2">
    <citation type="submission" date="2023-06" db="EMBL/GenBank/DDBJ databases">
        <authorList>
            <person name="Ma L."/>
            <person name="Liu K.-W."/>
            <person name="Li Z."/>
            <person name="Hsiao Y.-Y."/>
            <person name="Qi Y."/>
            <person name="Fu T."/>
            <person name="Tang G."/>
            <person name="Zhang D."/>
            <person name="Sun W.-H."/>
            <person name="Liu D.-K."/>
            <person name="Li Y."/>
            <person name="Chen G.-Z."/>
            <person name="Liu X.-D."/>
            <person name="Liao X.-Y."/>
            <person name="Jiang Y.-T."/>
            <person name="Yu X."/>
            <person name="Hao Y."/>
            <person name="Huang J."/>
            <person name="Zhao X.-W."/>
            <person name="Ke S."/>
            <person name="Chen Y.-Y."/>
            <person name="Wu W.-L."/>
            <person name="Hsu J.-L."/>
            <person name="Lin Y.-F."/>
            <person name="Huang M.-D."/>
            <person name="Li C.-Y."/>
            <person name="Huang L."/>
            <person name="Wang Z.-W."/>
            <person name="Zhao X."/>
            <person name="Zhong W.-Y."/>
            <person name="Peng D.-H."/>
            <person name="Ahmad S."/>
            <person name="Lan S."/>
            <person name="Zhang J.-S."/>
            <person name="Tsai W.-C."/>
            <person name="Van De Peer Y."/>
            <person name="Liu Z.-J."/>
        </authorList>
    </citation>
    <scope>NUCLEOTIDE SEQUENCE</scope>
    <source>
        <strain evidence="2">CP</strain>
        <tissue evidence="2">Leaves</tissue>
    </source>
</reference>
<dbReference type="InterPro" id="IPR001087">
    <property type="entry name" value="GDSL"/>
</dbReference>
<comment type="caution">
    <text evidence="2">The sequence shown here is derived from an EMBL/GenBank/DDBJ whole genome shotgun (WGS) entry which is preliminary data.</text>
</comment>
<name>A0AAV9D4E6_ACOCL</name>
<dbReference type="PANTHER" id="PTHR45642:SF95">
    <property type="entry name" value="GDSL-LIKE LIPASE_ACYLHYDROLASE FAMILY PROTEIN, EXPRESSED"/>
    <property type="match status" value="1"/>
</dbReference>
<reference evidence="2" key="1">
    <citation type="journal article" date="2023" name="Nat. Commun.">
        <title>Diploid and tetraploid genomes of Acorus and the evolution of monocots.</title>
        <authorList>
            <person name="Ma L."/>
            <person name="Liu K.W."/>
            <person name="Li Z."/>
            <person name="Hsiao Y.Y."/>
            <person name="Qi Y."/>
            <person name="Fu T."/>
            <person name="Tang G.D."/>
            <person name="Zhang D."/>
            <person name="Sun W.H."/>
            <person name="Liu D.K."/>
            <person name="Li Y."/>
            <person name="Chen G.Z."/>
            <person name="Liu X.D."/>
            <person name="Liao X.Y."/>
            <person name="Jiang Y.T."/>
            <person name="Yu X."/>
            <person name="Hao Y."/>
            <person name="Huang J."/>
            <person name="Zhao X.W."/>
            <person name="Ke S."/>
            <person name="Chen Y.Y."/>
            <person name="Wu W.L."/>
            <person name="Hsu J.L."/>
            <person name="Lin Y.F."/>
            <person name="Huang M.D."/>
            <person name="Li C.Y."/>
            <person name="Huang L."/>
            <person name="Wang Z.W."/>
            <person name="Zhao X."/>
            <person name="Zhong W.Y."/>
            <person name="Peng D.H."/>
            <person name="Ahmad S."/>
            <person name="Lan S."/>
            <person name="Zhang J.S."/>
            <person name="Tsai W.C."/>
            <person name="Van de Peer Y."/>
            <person name="Liu Z.J."/>
        </authorList>
    </citation>
    <scope>NUCLEOTIDE SEQUENCE</scope>
    <source>
        <strain evidence="2">CP</strain>
    </source>
</reference>
<dbReference type="Proteomes" id="UP001180020">
    <property type="component" value="Unassembled WGS sequence"/>
</dbReference>
<dbReference type="Pfam" id="PF00657">
    <property type="entry name" value="Lipase_GDSL"/>
    <property type="match status" value="1"/>
</dbReference>
<sequence>MGGGGIGLQTMVWGCGGADVPAVIVFGDSIVDPGNNNALVTLTKCNFPPYGRDFVDHRPTGRFSNGKIPTDLIASQLGVKEFIQAYLDPKLTIQDLLTGVSFASGGAGFDNLTAKIPSVYSLWDQLVMFEGYIEKVKAIAGENRAKDIVRDSLYILLSGSNDLLVTYFNTPLIKTHDDLPTYIDFLVQSASGFIRVIECIACSLATVMDTAFKGNGGCVEDESFLLHWALHRSSAPAKFDLIRVGQSPIEDISATILYGGEEDWCCGCPSTGLCTNAENTPRWDQQRLCDHIQPGIRGIQFSTLHWVAEAQYKPPRRTYRLH</sequence>
<dbReference type="InterPro" id="IPR036514">
    <property type="entry name" value="SGNH_hydro_sf"/>
</dbReference>
<evidence type="ECO:0000256" key="1">
    <source>
        <dbReference type="ARBA" id="ARBA00008668"/>
    </source>
</evidence>
<organism evidence="2 3">
    <name type="scientific">Acorus calamus</name>
    <name type="common">Sweet flag</name>
    <dbReference type="NCBI Taxonomy" id="4465"/>
    <lineage>
        <taxon>Eukaryota</taxon>
        <taxon>Viridiplantae</taxon>
        <taxon>Streptophyta</taxon>
        <taxon>Embryophyta</taxon>
        <taxon>Tracheophyta</taxon>
        <taxon>Spermatophyta</taxon>
        <taxon>Magnoliopsida</taxon>
        <taxon>Liliopsida</taxon>
        <taxon>Acoraceae</taxon>
        <taxon>Acorus</taxon>
    </lineage>
</organism>
<evidence type="ECO:0000313" key="2">
    <source>
        <dbReference type="EMBL" id="KAK1295697.1"/>
    </source>
</evidence>
<dbReference type="EMBL" id="JAUJYO010000015">
    <property type="protein sequence ID" value="KAK1295697.1"/>
    <property type="molecule type" value="Genomic_DNA"/>
</dbReference>
<accession>A0AAV9D4E6</accession>
<comment type="similarity">
    <text evidence="1">Belongs to the 'GDSL' lipolytic enzyme family.</text>
</comment>
<dbReference type="PANTHER" id="PTHR45642">
    <property type="entry name" value="GDSL ESTERASE/LIPASE EXL3"/>
    <property type="match status" value="1"/>
</dbReference>
<dbReference type="InterPro" id="IPR050592">
    <property type="entry name" value="GDSL_lipolytic_enzyme"/>
</dbReference>
<gene>
    <name evidence="2" type="ORF">QJS10_CPB15g00405</name>
</gene>
<dbReference type="Gene3D" id="3.40.50.1110">
    <property type="entry name" value="SGNH hydrolase"/>
    <property type="match status" value="1"/>
</dbReference>
<dbReference type="AlphaFoldDB" id="A0AAV9D4E6"/>
<dbReference type="GO" id="GO:0016788">
    <property type="term" value="F:hydrolase activity, acting on ester bonds"/>
    <property type="evidence" value="ECO:0007669"/>
    <property type="project" value="InterPro"/>
</dbReference>
<proteinExistence type="inferred from homology"/>
<keyword evidence="3" id="KW-1185">Reference proteome</keyword>
<evidence type="ECO:0000313" key="3">
    <source>
        <dbReference type="Proteomes" id="UP001180020"/>
    </source>
</evidence>